<gene>
    <name evidence="8" type="ORF">CI238_00554</name>
</gene>
<dbReference type="InterPro" id="IPR049326">
    <property type="entry name" value="Rhodopsin_dom_fungi"/>
</dbReference>
<evidence type="ECO:0000313" key="9">
    <source>
        <dbReference type="Proteomes" id="UP000076584"/>
    </source>
</evidence>
<feature type="transmembrane region" description="Helical" evidence="6">
    <location>
        <begin position="190"/>
        <end position="207"/>
    </location>
</feature>
<dbReference type="InterPro" id="IPR052337">
    <property type="entry name" value="SAT4-like"/>
</dbReference>
<name>A0A166M4V5_COLIC</name>
<evidence type="ECO:0000256" key="1">
    <source>
        <dbReference type="ARBA" id="ARBA00004141"/>
    </source>
</evidence>
<evidence type="ECO:0000313" key="8">
    <source>
        <dbReference type="EMBL" id="KZL64286.1"/>
    </source>
</evidence>
<proteinExistence type="inferred from homology"/>
<keyword evidence="4 6" id="KW-0472">Membrane</keyword>
<dbReference type="Pfam" id="PF20684">
    <property type="entry name" value="Fung_rhodopsin"/>
    <property type="match status" value="1"/>
</dbReference>
<evidence type="ECO:0000259" key="7">
    <source>
        <dbReference type="Pfam" id="PF20684"/>
    </source>
</evidence>
<feature type="transmembrane region" description="Helical" evidence="6">
    <location>
        <begin position="114"/>
        <end position="139"/>
    </location>
</feature>
<reference evidence="8 9" key="1">
    <citation type="submission" date="2015-06" db="EMBL/GenBank/DDBJ databases">
        <title>Survival trade-offs in plant roots during colonization by closely related pathogenic and mutualistic fungi.</title>
        <authorList>
            <person name="Hacquard S."/>
            <person name="Kracher B."/>
            <person name="Hiruma K."/>
            <person name="Weinman A."/>
            <person name="Muench P."/>
            <person name="Garrido Oter R."/>
            <person name="Ver Loren van Themaat E."/>
            <person name="Dallerey J.-F."/>
            <person name="Damm U."/>
            <person name="Henrissat B."/>
            <person name="Lespinet O."/>
            <person name="Thon M."/>
            <person name="Kemen E."/>
            <person name="McHardy A.C."/>
            <person name="Schulze-Lefert P."/>
            <person name="O'Connell R.J."/>
        </authorList>
    </citation>
    <scope>NUCLEOTIDE SEQUENCE [LARGE SCALE GENOMIC DNA]</scope>
    <source>
        <strain evidence="8 9">MAFF 238704</strain>
    </source>
</reference>
<feature type="domain" description="Rhodopsin" evidence="7">
    <location>
        <begin position="44"/>
        <end position="206"/>
    </location>
</feature>
<comment type="subcellular location">
    <subcellularLocation>
        <location evidence="1">Membrane</location>
        <topology evidence="1">Multi-pass membrane protein</topology>
    </subcellularLocation>
</comment>
<evidence type="ECO:0000256" key="4">
    <source>
        <dbReference type="ARBA" id="ARBA00023136"/>
    </source>
</evidence>
<dbReference type="EMBL" id="LFIW01002706">
    <property type="protein sequence ID" value="KZL64286.1"/>
    <property type="molecule type" value="Genomic_DNA"/>
</dbReference>
<evidence type="ECO:0000256" key="5">
    <source>
        <dbReference type="ARBA" id="ARBA00038359"/>
    </source>
</evidence>
<organism evidence="8 9">
    <name type="scientific">Colletotrichum incanum</name>
    <name type="common">Soybean anthracnose fungus</name>
    <dbReference type="NCBI Taxonomy" id="1573173"/>
    <lineage>
        <taxon>Eukaryota</taxon>
        <taxon>Fungi</taxon>
        <taxon>Dikarya</taxon>
        <taxon>Ascomycota</taxon>
        <taxon>Pezizomycotina</taxon>
        <taxon>Sordariomycetes</taxon>
        <taxon>Hypocreomycetidae</taxon>
        <taxon>Glomerellales</taxon>
        <taxon>Glomerellaceae</taxon>
        <taxon>Colletotrichum</taxon>
        <taxon>Colletotrichum spaethianum species complex</taxon>
    </lineage>
</organism>
<dbReference type="GO" id="GO:0098552">
    <property type="term" value="C:side of membrane"/>
    <property type="evidence" value="ECO:0007669"/>
    <property type="project" value="UniProtKB-KW"/>
</dbReference>
<keyword evidence="2 6" id="KW-0812">Transmembrane</keyword>
<evidence type="ECO:0000256" key="2">
    <source>
        <dbReference type="ARBA" id="ARBA00022692"/>
    </source>
</evidence>
<sequence length="214" mass="24582">MATTLPDCVTLCMKNELPNSTCQHTNSSCICTNQKLNTALEICVAANCSVIESLPVELGFGQDIWMLSPDQITRILFVFFLEEFMYAFVICSTKVSMIFFYLRIFPELWFRKACFTILTITVIFGVWHFLQILFVSWPISYNWTYWDGRHSGRRGNVKIFSFANAGINIALDLALFILPVTQFITMSWTLKTKIGTSLIFLVGLIIWRNKEPNV</sequence>
<dbReference type="PANTHER" id="PTHR33048">
    <property type="entry name" value="PTH11-LIKE INTEGRAL MEMBRANE PROTEIN (AFU_ORTHOLOGUE AFUA_5G11245)"/>
    <property type="match status" value="1"/>
</dbReference>
<evidence type="ECO:0000256" key="3">
    <source>
        <dbReference type="ARBA" id="ARBA00022989"/>
    </source>
</evidence>
<feature type="transmembrane region" description="Helical" evidence="6">
    <location>
        <begin position="84"/>
        <end position="102"/>
    </location>
</feature>
<dbReference type="Proteomes" id="UP000076584">
    <property type="component" value="Unassembled WGS sequence"/>
</dbReference>
<evidence type="ECO:0000256" key="6">
    <source>
        <dbReference type="SAM" id="Phobius"/>
    </source>
</evidence>
<accession>A0A166M4V5</accession>
<comment type="similarity">
    <text evidence="5">Belongs to the SAT4 family.</text>
</comment>
<dbReference type="AlphaFoldDB" id="A0A166M4V5"/>
<keyword evidence="3 6" id="KW-1133">Transmembrane helix</keyword>
<dbReference type="GO" id="GO:0005576">
    <property type="term" value="C:extracellular region"/>
    <property type="evidence" value="ECO:0007669"/>
    <property type="project" value="UniProtKB-SubCell"/>
</dbReference>
<comment type="caution">
    <text evidence="8">The sequence shown here is derived from an EMBL/GenBank/DDBJ whole genome shotgun (WGS) entry which is preliminary data.</text>
</comment>
<protein>
    <submittedName>
        <fullName evidence="8">Cfem domain-containing protein</fullName>
    </submittedName>
</protein>
<keyword evidence="9" id="KW-1185">Reference proteome</keyword>
<dbReference type="PANTHER" id="PTHR33048:SF47">
    <property type="entry name" value="INTEGRAL MEMBRANE PROTEIN-RELATED"/>
    <property type="match status" value="1"/>
</dbReference>
<feature type="transmembrane region" description="Helical" evidence="6">
    <location>
        <begin position="159"/>
        <end position="178"/>
    </location>
</feature>